<dbReference type="AlphaFoldDB" id="A8ZKH1"/>
<dbReference type="GO" id="GO:0015031">
    <property type="term" value="P:protein transport"/>
    <property type="evidence" value="ECO:0007669"/>
    <property type="project" value="UniProtKB-KW"/>
</dbReference>
<geneLocation type="plasmid" evidence="9 10">
    <name>pREB1</name>
</geneLocation>
<dbReference type="HOGENOM" id="CLU_085305_3_2_3"/>
<dbReference type="GO" id="GO:0005886">
    <property type="term" value="C:plasma membrane"/>
    <property type="evidence" value="ECO:0007669"/>
    <property type="project" value="UniProtKB-SubCell"/>
</dbReference>
<keyword evidence="9" id="KW-0614">Plasmid</keyword>
<keyword evidence="6 8" id="KW-0472">Membrane</keyword>
<dbReference type="PANTHER" id="PTHR30558">
    <property type="entry name" value="EXBD MEMBRANE COMPONENT OF PMF-DRIVEN MACROMOLECULE IMPORT SYSTEM"/>
    <property type="match status" value="1"/>
</dbReference>
<dbReference type="PANTHER" id="PTHR30558:SF3">
    <property type="entry name" value="BIOPOLYMER TRANSPORT PROTEIN EXBD-RELATED"/>
    <property type="match status" value="1"/>
</dbReference>
<keyword evidence="7" id="KW-0653">Protein transport</keyword>
<accession>A8ZKH1</accession>
<dbReference type="Pfam" id="PF02472">
    <property type="entry name" value="ExbD"/>
    <property type="match status" value="1"/>
</dbReference>
<evidence type="ECO:0000256" key="1">
    <source>
        <dbReference type="ARBA" id="ARBA00004162"/>
    </source>
</evidence>
<comment type="subcellular location">
    <subcellularLocation>
        <location evidence="1">Cell membrane</location>
        <topology evidence="1">Single-pass membrane protein</topology>
    </subcellularLocation>
    <subcellularLocation>
        <location evidence="7">Cell membrane</location>
        <topology evidence="7">Single-pass type II membrane protein</topology>
    </subcellularLocation>
</comment>
<reference evidence="9 10" key="1">
    <citation type="journal article" date="2008" name="Proc. Natl. Acad. Sci. U.S.A.">
        <title>Niche adaptation and genome expansion in the chlorophyll d-producing cyanobacterium Acaryochloris marina.</title>
        <authorList>
            <person name="Swingley W.D."/>
            <person name="Chen M."/>
            <person name="Cheung P.C."/>
            <person name="Conrad A.L."/>
            <person name="Dejesa L.C."/>
            <person name="Hao J."/>
            <person name="Honchak B.M."/>
            <person name="Karbach L.E."/>
            <person name="Kurdoglu A."/>
            <person name="Lahiri S."/>
            <person name="Mastrian S.D."/>
            <person name="Miyashita H."/>
            <person name="Page L."/>
            <person name="Ramakrishna P."/>
            <person name="Satoh S."/>
            <person name="Sattley W.M."/>
            <person name="Shimada Y."/>
            <person name="Taylor H.L."/>
            <person name="Tomo T."/>
            <person name="Tsuchiya T."/>
            <person name="Wang Z.T."/>
            <person name="Raymond J."/>
            <person name="Mimuro M."/>
            <person name="Blankenship R.E."/>
            <person name="Touchman J.W."/>
        </authorList>
    </citation>
    <scope>NUCLEOTIDE SEQUENCE [LARGE SCALE GENOMIC DNA]</scope>
    <source>
        <strain evidence="10">MBIC 11017</strain>
        <plasmid evidence="10">Plasmid pREB1</plasmid>
    </source>
</reference>
<evidence type="ECO:0000313" key="10">
    <source>
        <dbReference type="Proteomes" id="UP000000268"/>
    </source>
</evidence>
<dbReference type="Proteomes" id="UP000000268">
    <property type="component" value="Plasmid pREB1"/>
</dbReference>
<keyword evidence="7" id="KW-0813">Transport</keyword>
<comment type="similarity">
    <text evidence="2 7">Belongs to the ExbD/TolR family.</text>
</comment>
<evidence type="ECO:0000256" key="8">
    <source>
        <dbReference type="SAM" id="Phobius"/>
    </source>
</evidence>
<keyword evidence="3" id="KW-1003">Cell membrane</keyword>
<evidence type="ECO:0000256" key="3">
    <source>
        <dbReference type="ARBA" id="ARBA00022475"/>
    </source>
</evidence>
<evidence type="ECO:0000256" key="7">
    <source>
        <dbReference type="RuleBase" id="RU003879"/>
    </source>
</evidence>
<gene>
    <name evidence="9" type="ordered locus">AM1_A0164</name>
</gene>
<name>A8ZKH1_ACAM1</name>
<proteinExistence type="inferred from homology"/>
<keyword evidence="5 8" id="KW-1133">Transmembrane helix</keyword>
<dbReference type="GO" id="GO:0022857">
    <property type="term" value="F:transmembrane transporter activity"/>
    <property type="evidence" value="ECO:0007669"/>
    <property type="project" value="InterPro"/>
</dbReference>
<keyword evidence="10" id="KW-1185">Reference proteome</keyword>
<evidence type="ECO:0000313" key="9">
    <source>
        <dbReference type="EMBL" id="ABW31671.1"/>
    </source>
</evidence>
<protein>
    <submittedName>
        <fullName evidence="9">Biopolymer transport protein ExbD/TolR, putative</fullName>
    </submittedName>
</protein>
<sequence length="134" mass="14729">MRLPDDPNPPAQINIVPMIDVIFAILSFFIIATLFLNRSDALPVNLPQAKTAKPQISTKVTVTVDAEGDLALNREPIQLDALEQEVRDLTDTAEKVVVVIHADEEVGHGRVITVMDRIREIEGAKLAIAAQKKQ</sequence>
<dbReference type="EMBL" id="CP000838">
    <property type="protein sequence ID" value="ABW31671.1"/>
    <property type="molecule type" value="Genomic_DNA"/>
</dbReference>
<dbReference type="InterPro" id="IPR003400">
    <property type="entry name" value="ExbD"/>
</dbReference>
<evidence type="ECO:0000256" key="4">
    <source>
        <dbReference type="ARBA" id="ARBA00022692"/>
    </source>
</evidence>
<evidence type="ECO:0000256" key="6">
    <source>
        <dbReference type="ARBA" id="ARBA00023136"/>
    </source>
</evidence>
<dbReference type="Gene3D" id="3.30.420.270">
    <property type="match status" value="1"/>
</dbReference>
<dbReference type="RefSeq" id="WP_012166669.1">
    <property type="nucleotide sequence ID" value="NC_009926.1"/>
</dbReference>
<keyword evidence="4 7" id="KW-0812">Transmembrane</keyword>
<dbReference type="OrthoDB" id="9793581at2"/>
<evidence type="ECO:0000256" key="5">
    <source>
        <dbReference type="ARBA" id="ARBA00022989"/>
    </source>
</evidence>
<feature type="transmembrane region" description="Helical" evidence="8">
    <location>
        <begin position="15"/>
        <end position="36"/>
    </location>
</feature>
<evidence type="ECO:0000256" key="2">
    <source>
        <dbReference type="ARBA" id="ARBA00005811"/>
    </source>
</evidence>
<dbReference type="KEGG" id="amr:AM1_A0164"/>
<organism evidence="9 10">
    <name type="scientific">Acaryochloris marina (strain MBIC 11017)</name>
    <dbReference type="NCBI Taxonomy" id="329726"/>
    <lineage>
        <taxon>Bacteria</taxon>
        <taxon>Bacillati</taxon>
        <taxon>Cyanobacteriota</taxon>
        <taxon>Cyanophyceae</taxon>
        <taxon>Acaryochloridales</taxon>
        <taxon>Acaryochloridaceae</taxon>
        <taxon>Acaryochloris</taxon>
    </lineage>
</organism>